<proteinExistence type="inferred from homology"/>
<evidence type="ECO:0000259" key="7">
    <source>
        <dbReference type="SMART" id="SM01069"/>
    </source>
</evidence>
<comment type="subcellular location">
    <subcellularLocation>
        <location evidence="1">Cytoplasm</location>
    </subcellularLocation>
</comment>
<accession>A0A0F4ZDM8</accession>
<dbReference type="GO" id="GO:0031072">
    <property type="term" value="F:heat shock protein binding"/>
    <property type="evidence" value="ECO:0007669"/>
    <property type="project" value="EnsemblFungi"/>
</dbReference>
<dbReference type="InterPro" id="IPR013873">
    <property type="entry name" value="Cdc37_C"/>
</dbReference>
<evidence type="ECO:0000256" key="5">
    <source>
        <dbReference type="ARBA" id="ARBA00031396"/>
    </source>
</evidence>
<dbReference type="Pfam" id="PF03234">
    <property type="entry name" value="CDC37_N"/>
    <property type="match status" value="1"/>
</dbReference>
<keyword evidence="3" id="KW-0963">Cytoplasm</keyword>
<dbReference type="InterPro" id="IPR004918">
    <property type="entry name" value="Cdc37"/>
</dbReference>
<dbReference type="Pfam" id="PF08565">
    <property type="entry name" value="CDC37_M"/>
    <property type="match status" value="1"/>
</dbReference>
<dbReference type="AlphaFoldDB" id="A0A0F4ZDM8"/>
<gene>
    <name evidence="10" type="ORF">TD95_004526</name>
</gene>
<dbReference type="GO" id="GO:0005737">
    <property type="term" value="C:cytoplasm"/>
    <property type="evidence" value="ECO:0007669"/>
    <property type="project" value="UniProtKB-SubCell"/>
</dbReference>
<dbReference type="PANTHER" id="PTHR12800">
    <property type="entry name" value="CDC37-RELATED"/>
    <property type="match status" value="1"/>
</dbReference>
<feature type="domain" description="Cdc37 Hsp90 binding" evidence="8">
    <location>
        <begin position="202"/>
        <end position="377"/>
    </location>
</feature>
<dbReference type="GO" id="GO:0050821">
    <property type="term" value="P:protein stabilization"/>
    <property type="evidence" value="ECO:0007669"/>
    <property type="project" value="TreeGrafter"/>
</dbReference>
<dbReference type="SMART" id="SM01069">
    <property type="entry name" value="CDC37_C"/>
    <property type="match status" value="1"/>
</dbReference>
<dbReference type="GO" id="GO:0005634">
    <property type="term" value="C:nucleus"/>
    <property type="evidence" value="ECO:0007669"/>
    <property type="project" value="EnsemblFungi"/>
</dbReference>
<dbReference type="GO" id="GO:0051087">
    <property type="term" value="F:protein-folding chaperone binding"/>
    <property type="evidence" value="ECO:0007669"/>
    <property type="project" value="TreeGrafter"/>
</dbReference>
<dbReference type="EMBL" id="LAEV01001353">
    <property type="protein sequence ID" value="KKA28325.1"/>
    <property type="molecule type" value="Genomic_DNA"/>
</dbReference>
<sequence length="504" mass="55786">MPINYSKWDNLELSDDSDVEVHPNVDKRSFIRAKQNQIHMERAQRKAQIEAYHYEKLVDTGILARVEALISVLKSSSSAVASGEKNAGQVAFAAVMETAPKDKADDNPPPRPSTMHDSDKKLPTYTEMLMGLLDEVNKTLEKKKVTPENRFEAIIEELGAHVAKIKQISAENAKKCEELEKMDEKKITSDSYHTGFDSSHVNKNKALAGSSSGSGKAAATESKVELINPNFDMNTGRSKDEPPSALDNDEEEVVASPAAKQFARIPPNDYSAAHAFLRANPSVLTEREQDGLMVDAFDAALEGRDDLCRQNVHQALLIQYCRALGKDGVAMFFQRITTRGHQAQEVFFKDVQDTYTRIRTRAREIVRERASQPQEVEQIQLQAVEPGTEISIDVPPKDSTDPEEQAARVIFESFTPEMQAALESGSLDKVNKVLGDMKVEDAEVVVGQLSEAGILGVNELVDTTTEEGKVRQKEILEEGKQAKEAREKAVEAEAEVEDPVPDPE</sequence>
<dbReference type="PANTHER" id="PTHR12800:SF4">
    <property type="entry name" value="HSP90 CO-CHAPERONE CDC37"/>
    <property type="match status" value="1"/>
</dbReference>
<comment type="caution">
    <text evidence="10">The sequence shown here is derived from an EMBL/GenBank/DDBJ whole genome shotgun (WGS) entry which is preliminary data.</text>
</comment>
<dbReference type="SMART" id="SM01071">
    <property type="entry name" value="CDC37_N"/>
    <property type="match status" value="1"/>
</dbReference>
<evidence type="ECO:0000256" key="1">
    <source>
        <dbReference type="ARBA" id="ARBA00004496"/>
    </source>
</evidence>
<dbReference type="Proteomes" id="UP000033483">
    <property type="component" value="Unassembled WGS sequence"/>
</dbReference>
<dbReference type="InterPro" id="IPR013855">
    <property type="entry name" value="Cdc37_N_dom"/>
</dbReference>
<feature type="region of interest" description="Disordered" evidence="6">
    <location>
        <begin position="230"/>
        <end position="251"/>
    </location>
</feature>
<evidence type="ECO:0000256" key="6">
    <source>
        <dbReference type="SAM" id="MobiDB-lite"/>
    </source>
</evidence>
<feature type="domain" description="Cdc37 C-terminal" evidence="7">
    <location>
        <begin position="392"/>
        <end position="490"/>
    </location>
</feature>
<dbReference type="GO" id="GO:0006457">
    <property type="term" value="P:protein folding"/>
    <property type="evidence" value="ECO:0007669"/>
    <property type="project" value="EnsemblFungi"/>
</dbReference>
<dbReference type="SUPFAM" id="SSF101391">
    <property type="entry name" value="Hsp90 co-chaperone CDC37"/>
    <property type="match status" value="1"/>
</dbReference>
<evidence type="ECO:0000313" key="10">
    <source>
        <dbReference type="EMBL" id="KKA28325.1"/>
    </source>
</evidence>
<keyword evidence="4" id="KW-0143">Chaperone</keyword>
<dbReference type="InterPro" id="IPR013874">
    <property type="entry name" value="Cdc37_Hsp90-bd"/>
</dbReference>
<dbReference type="FunFam" id="1.20.58.610:FF:000002">
    <property type="entry name" value="Hsp90 co-chaperone Cdc37, putative"/>
    <property type="match status" value="1"/>
</dbReference>
<evidence type="ECO:0000256" key="2">
    <source>
        <dbReference type="ARBA" id="ARBA00006222"/>
    </source>
</evidence>
<dbReference type="InterPro" id="IPR038189">
    <property type="entry name" value="Cdc37_Hsp90-bd_sf"/>
</dbReference>
<feature type="compositionally biased region" description="Basic and acidic residues" evidence="6">
    <location>
        <begin position="480"/>
        <end position="491"/>
    </location>
</feature>
<evidence type="ECO:0000256" key="3">
    <source>
        <dbReference type="ARBA" id="ARBA00022490"/>
    </source>
</evidence>
<dbReference type="Pfam" id="PF08564">
    <property type="entry name" value="CDC37_C"/>
    <property type="match status" value="1"/>
</dbReference>
<evidence type="ECO:0000256" key="4">
    <source>
        <dbReference type="ARBA" id="ARBA00023186"/>
    </source>
</evidence>
<protein>
    <recommendedName>
        <fullName evidence="5">Hsp90 chaperone protein kinase-targeting subunit</fullName>
    </recommendedName>
</protein>
<keyword evidence="11" id="KW-1185">Reference proteome</keyword>
<dbReference type="SMART" id="SM01070">
    <property type="entry name" value="CDC37_M"/>
    <property type="match status" value="1"/>
</dbReference>
<comment type="similarity">
    <text evidence="2">Belongs to the CDC37 family.</text>
</comment>
<feature type="region of interest" description="Disordered" evidence="6">
    <location>
        <begin position="480"/>
        <end position="504"/>
    </location>
</feature>
<feature type="compositionally biased region" description="Acidic residues" evidence="6">
    <location>
        <begin position="492"/>
        <end position="504"/>
    </location>
</feature>
<reference evidence="10 11" key="1">
    <citation type="submission" date="2015-03" db="EMBL/GenBank/DDBJ databases">
        <authorList>
            <person name="Radwan O."/>
            <person name="Al-Naeli F.A."/>
            <person name="Rendon G.A."/>
            <person name="Fields C."/>
        </authorList>
    </citation>
    <scope>NUCLEOTIDE SEQUENCE [LARGE SCALE GENOMIC DNA]</scope>
    <source>
        <strain evidence="10">CR-DP1</strain>
    </source>
</reference>
<name>A0A0F4ZDM8_9PEZI</name>
<evidence type="ECO:0000259" key="8">
    <source>
        <dbReference type="SMART" id="SM01070"/>
    </source>
</evidence>
<dbReference type="GO" id="GO:0019901">
    <property type="term" value="F:protein kinase binding"/>
    <property type="evidence" value="ECO:0007669"/>
    <property type="project" value="InterPro"/>
</dbReference>
<dbReference type="GO" id="GO:0051082">
    <property type="term" value="F:unfolded protein binding"/>
    <property type="evidence" value="ECO:0007669"/>
    <property type="project" value="TreeGrafter"/>
</dbReference>
<feature type="domain" description="Cdc37 N-terminal" evidence="9">
    <location>
        <begin position="2"/>
        <end position="199"/>
    </location>
</feature>
<dbReference type="Gene3D" id="1.20.58.610">
    <property type="entry name" value="Cdc37, Hsp90 binding domain"/>
    <property type="match status" value="1"/>
</dbReference>
<dbReference type="OrthoDB" id="440202at2759"/>
<evidence type="ECO:0000259" key="9">
    <source>
        <dbReference type="SMART" id="SM01071"/>
    </source>
</evidence>
<organism evidence="10 11">
    <name type="scientific">Thielaviopsis punctulata</name>
    <dbReference type="NCBI Taxonomy" id="72032"/>
    <lineage>
        <taxon>Eukaryota</taxon>
        <taxon>Fungi</taxon>
        <taxon>Dikarya</taxon>
        <taxon>Ascomycota</taxon>
        <taxon>Pezizomycotina</taxon>
        <taxon>Sordariomycetes</taxon>
        <taxon>Hypocreomycetidae</taxon>
        <taxon>Microascales</taxon>
        <taxon>Ceratocystidaceae</taxon>
        <taxon>Thielaviopsis</taxon>
    </lineage>
</organism>
<evidence type="ECO:0000313" key="11">
    <source>
        <dbReference type="Proteomes" id="UP000033483"/>
    </source>
</evidence>
<feature type="region of interest" description="Disordered" evidence="6">
    <location>
        <begin position="100"/>
        <end position="120"/>
    </location>
</feature>